<accession>A0A1B9IZK4</accession>
<proteinExistence type="predicted"/>
<dbReference type="EMBL" id="KI669459">
    <property type="protein sequence ID" value="OCF60971.1"/>
    <property type="molecule type" value="Genomic_DNA"/>
</dbReference>
<name>A0A1B9IZK4_9TREE</name>
<protein>
    <submittedName>
        <fullName evidence="1">Uncharacterized protein</fullName>
    </submittedName>
</protein>
<reference evidence="1 2" key="1">
    <citation type="submission" date="2013-07" db="EMBL/GenBank/DDBJ databases">
        <title>The Genome Sequence of Kwoniella mangroviensis CBS10435.</title>
        <authorList>
            <consortium name="The Broad Institute Genome Sequencing Platform"/>
            <person name="Cuomo C."/>
            <person name="Litvintseva A."/>
            <person name="Chen Y."/>
            <person name="Heitman J."/>
            <person name="Sun S."/>
            <person name="Springer D."/>
            <person name="Dromer F."/>
            <person name="Young S.K."/>
            <person name="Zeng Q."/>
            <person name="Gargeya S."/>
            <person name="Fitzgerald M."/>
            <person name="Abouelleil A."/>
            <person name="Alvarado L."/>
            <person name="Berlin A.M."/>
            <person name="Chapman S.B."/>
            <person name="Dewar J."/>
            <person name="Goldberg J."/>
            <person name="Griggs A."/>
            <person name="Gujja S."/>
            <person name="Hansen M."/>
            <person name="Howarth C."/>
            <person name="Imamovic A."/>
            <person name="Larimer J."/>
            <person name="McCowan C."/>
            <person name="Murphy C."/>
            <person name="Pearson M."/>
            <person name="Priest M."/>
            <person name="Roberts A."/>
            <person name="Saif S."/>
            <person name="Shea T."/>
            <person name="Sykes S."/>
            <person name="Wortman J."/>
            <person name="Nusbaum C."/>
            <person name="Birren B."/>
        </authorList>
    </citation>
    <scope>NUCLEOTIDE SEQUENCE [LARGE SCALE GENOMIC DNA]</scope>
    <source>
        <strain evidence="1 2">CBS 10435</strain>
    </source>
</reference>
<evidence type="ECO:0000313" key="1">
    <source>
        <dbReference type="EMBL" id="OCF60971.1"/>
    </source>
</evidence>
<sequence length="208" mass="23374">MASNSSRQTLVLEALKELGNQFQRHDENNMRARRRPAMIAIIQNDRGRFTDPDHRSSVRGACVDNAVDGMISNAVSCTVSDDNIYKSVVDVNKDHLDFLHAKYLQDNVGDDLKDQGSKVQPSNEFCNEFISAVRSSTQREFCSSTVSKTSVPITAARVALLFNGTMMKMLGQSPKFVDSLQEVETDWRKSLDEREVSTEKLEAMYLSE</sequence>
<keyword evidence="2" id="KW-1185">Reference proteome</keyword>
<dbReference type="AlphaFoldDB" id="A0A1B9IZK4"/>
<gene>
    <name evidence="1" type="ORF">L486_00615</name>
</gene>
<evidence type="ECO:0000313" key="2">
    <source>
        <dbReference type="Proteomes" id="UP000092583"/>
    </source>
</evidence>
<dbReference type="Proteomes" id="UP000092583">
    <property type="component" value="Unassembled WGS sequence"/>
</dbReference>
<organism evidence="1 2">
    <name type="scientific">Kwoniella mangroviensis CBS 10435</name>
    <dbReference type="NCBI Taxonomy" id="1331196"/>
    <lineage>
        <taxon>Eukaryota</taxon>
        <taxon>Fungi</taxon>
        <taxon>Dikarya</taxon>
        <taxon>Basidiomycota</taxon>
        <taxon>Agaricomycotina</taxon>
        <taxon>Tremellomycetes</taxon>
        <taxon>Tremellales</taxon>
        <taxon>Cryptococcaceae</taxon>
        <taxon>Kwoniella</taxon>
    </lineage>
</organism>
<reference evidence="2" key="2">
    <citation type="submission" date="2013-12" db="EMBL/GenBank/DDBJ databases">
        <title>Evolution of pathogenesis and genome organization in the Tremellales.</title>
        <authorList>
            <person name="Cuomo C."/>
            <person name="Litvintseva A."/>
            <person name="Heitman J."/>
            <person name="Chen Y."/>
            <person name="Sun S."/>
            <person name="Springer D."/>
            <person name="Dromer F."/>
            <person name="Young S."/>
            <person name="Zeng Q."/>
            <person name="Chapman S."/>
            <person name="Gujja S."/>
            <person name="Saif S."/>
            <person name="Birren B."/>
        </authorList>
    </citation>
    <scope>NUCLEOTIDE SEQUENCE [LARGE SCALE GENOMIC DNA]</scope>
    <source>
        <strain evidence="2">CBS 10435</strain>
    </source>
</reference>